<dbReference type="EMBL" id="HF935560">
    <property type="protein sequence ID" value="CCX31249.1"/>
    <property type="molecule type" value="Genomic_DNA"/>
</dbReference>
<dbReference type="PANTHER" id="PTHR24201">
    <property type="entry name" value="ANK_REP_REGION DOMAIN-CONTAINING PROTEIN"/>
    <property type="match status" value="1"/>
</dbReference>
<dbReference type="InterPro" id="IPR002110">
    <property type="entry name" value="Ankyrin_rpt"/>
</dbReference>
<evidence type="ECO:0000313" key="4">
    <source>
        <dbReference type="EMBL" id="CCX31249.1"/>
    </source>
</evidence>
<gene>
    <name evidence="4" type="ORF">PCON_10380</name>
</gene>
<dbReference type="SUPFAM" id="SSF48403">
    <property type="entry name" value="Ankyrin repeat"/>
    <property type="match status" value="1"/>
</dbReference>
<dbReference type="Pfam" id="PF12796">
    <property type="entry name" value="Ank_2"/>
    <property type="match status" value="1"/>
</dbReference>
<dbReference type="Gene3D" id="1.25.40.20">
    <property type="entry name" value="Ankyrin repeat-containing domain"/>
    <property type="match status" value="1"/>
</dbReference>
<dbReference type="eggNOG" id="KOG0504">
    <property type="taxonomic scope" value="Eukaryota"/>
</dbReference>
<name>U4LGL7_PYROM</name>
<dbReference type="InterPro" id="IPR050776">
    <property type="entry name" value="Ank_Repeat/CDKN_Inhibitor"/>
</dbReference>
<sequence length="99" mass="10815">MAIIKGHKEVACLLLEKGADVDIQDRFGNTPLSIAAQNGHMTATRILLEKGADINLRDNDGRTPLELAEQQMISLEDDDTSRAAYEAIVNLLKERGGIL</sequence>
<dbReference type="PROSITE" id="PS50088">
    <property type="entry name" value="ANK_REPEAT"/>
    <property type="match status" value="2"/>
</dbReference>
<dbReference type="GO" id="GO:0005634">
    <property type="term" value="C:nucleus"/>
    <property type="evidence" value="ECO:0007669"/>
    <property type="project" value="TreeGrafter"/>
</dbReference>
<evidence type="ECO:0000256" key="3">
    <source>
        <dbReference type="PROSITE-ProRule" id="PRU00023"/>
    </source>
</evidence>
<evidence type="ECO:0000256" key="1">
    <source>
        <dbReference type="ARBA" id="ARBA00022737"/>
    </source>
</evidence>
<accession>U4LGL7</accession>
<organism evidence="4 5">
    <name type="scientific">Pyronema omphalodes (strain CBS 100304)</name>
    <name type="common">Pyronema confluens</name>
    <dbReference type="NCBI Taxonomy" id="1076935"/>
    <lineage>
        <taxon>Eukaryota</taxon>
        <taxon>Fungi</taxon>
        <taxon>Dikarya</taxon>
        <taxon>Ascomycota</taxon>
        <taxon>Pezizomycotina</taxon>
        <taxon>Pezizomycetes</taxon>
        <taxon>Pezizales</taxon>
        <taxon>Pyronemataceae</taxon>
        <taxon>Pyronema</taxon>
    </lineage>
</organism>
<protein>
    <submittedName>
        <fullName evidence="4">Similar to Ankyrin repeat domain-containing protein 50 acc. no. Q9ULJ7</fullName>
    </submittedName>
</protein>
<dbReference type="OMA" id="MYLCENG"/>
<keyword evidence="1" id="KW-0677">Repeat</keyword>
<feature type="repeat" description="ANK" evidence="3">
    <location>
        <begin position="27"/>
        <end position="59"/>
    </location>
</feature>
<proteinExistence type="predicted"/>
<dbReference type="SMART" id="SM00248">
    <property type="entry name" value="ANK"/>
    <property type="match status" value="2"/>
</dbReference>
<dbReference type="STRING" id="1076935.U4LGL7"/>
<dbReference type="InterPro" id="IPR036770">
    <property type="entry name" value="Ankyrin_rpt-contain_sf"/>
</dbReference>
<dbReference type="Proteomes" id="UP000018144">
    <property type="component" value="Unassembled WGS sequence"/>
</dbReference>
<evidence type="ECO:0000256" key="2">
    <source>
        <dbReference type="ARBA" id="ARBA00023043"/>
    </source>
</evidence>
<feature type="repeat" description="ANK" evidence="3">
    <location>
        <begin position="1"/>
        <end position="26"/>
    </location>
</feature>
<dbReference type="AlphaFoldDB" id="U4LGL7"/>
<reference evidence="4 5" key="1">
    <citation type="journal article" date="2013" name="PLoS Genet.">
        <title>The genome and development-dependent transcriptomes of Pyronema confluens: a window into fungal evolution.</title>
        <authorList>
            <person name="Traeger S."/>
            <person name="Altegoer F."/>
            <person name="Freitag M."/>
            <person name="Gabaldon T."/>
            <person name="Kempken F."/>
            <person name="Kumar A."/>
            <person name="Marcet-Houben M."/>
            <person name="Poggeler S."/>
            <person name="Stajich J.E."/>
            <person name="Nowrousian M."/>
        </authorList>
    </citation>
    <scope>NUCLEOTIDE SEQUENCE [LARGE SCALE GENOMIC DNA]</scope>
    <source>
        <strain evidence="5">CBS 100304</strain>
        <tissue evidence="4">Vegetative mycelium</tissue>
    </source>
</reference>
<evidence type="ECO:0000313" key="5">
    <source>
        <dbReference type="Proteomes" id="UP000018144"/>
    </source>
</evidence>
<dbReference type="PANTHER" id="PTHR24201:SF16">
    <property type="entry name" value="ANKYRIN-1-LIKE-RELATED"/>
    <property type="match status" value="1"/>
</dbReference>
<keyword evidence="2 3" id="KW-0040">ANK repeat</keyword>
<dbReference type="PROSITE" id="PS50297">
    <property type="entry name" value="ANK_REP_REGION"/>
    <property type="match status" value="2"/>
</dbReference>
<keyword evidence="5" id="KW-1185">Reference proteome</keyword>
<dbReference type="OrthoDB" id="341259at2759"/>